<evidence type="ECO:0000313" key="2">
    <source>
        <dbReference type="EMBL" id="MCE5167667.1"/>
    </source>
</evidence>
<organism evidence="2 3">
    <name type="scientific">Datura stramonium</name>
    <name type="common">Jimsonweed</name>
    <name type="synonym">Common thornapple</name>
    <dbReference type="NCBI Taxonomy" id="4076"/>
    <lineage>
        <taxon>Eukaryota</taxon>
        <taxon>Viridiplantae</taxon>
        <taxon>Streptophyta</taxon>
        <taxon>Embryophyta</taxon>
        <taxon>Tracheophyta</taxon>
        <taxon>Spermatophyta</taxon>
        <taxon>Magnoliopsida</taxon>
        <taxon>eudicotyledons</taxon>
        <taxon>Gunneridae</taxon>
        <taxon>Pentapetalae</taxon>
        <taxon>asterids</taxon>
        <taxon>lamiids</taxon>
        <taxon>Solanales</taxon>
        <taxon>Solanaceae</taxon>
        <taxon>Solanoideae</taxon>
        <taxon>Datureae</taxon>
        <taxon>Datura</taxon>
    </lineage>
</organism>
<evidence type="ECO:0000313" key="3">
    <source>
        <dbReference type="Proteomes" id="UP000823775"/>
    </source>
</evidence>
<protein>
    <submittedName>
        <fullName evidence="2">Uncharacterized protein</fullName>
    </submittedName>
</protein>
<comment type="caution">
    <text evidence="2">The sequence shown here is derived from an EMBL/GenBank/DDBJ whole genome shotgun (WGS) entry which is preliminary data.</text>
</comment>
<feature type="region of interest" description="Disordered" evidence="1">
    <location>
        <begin position="1"/>
        <end position="71"/>
    </location>
</feature>
<evidence type="ECO:0000256" key="1">
    <source>
        <dbReference type="SAM" id="MobiDB-lite"/>
    </source>
</evidence>
<proteinExistence type="predicted"/>
<dbReference type="EMBL" id="JACEIK010200334">
    <property type="protein sequence ID" value="MCE5167667.1"/>
    <property type="molecule type" value="Genomic_DNA"/>
</dbReference>
<sequence>WDDSARRWHGQVLGEGKASLRKMHGTGEDSRGKPACAQGRWHARKGAGMRERQGAGMRADTGAGMRRHPTNSAEDLVKAGARGRILRREKRADLRNLREVAGRAGVAGSWADVASS</sequence>
<dbReference type="Proteomes" id="UP000823775">
    <property type="component" value="Unassembled WGS sequence"/>
</dbReference>
<feature type="non-terminal residue" evidence="2">
    <location>
        <position position="1"/>
    </location>
</feature>
<reference evidence="2 3" key="1">
    <citation type="journal article" date="2021" name="BMC Genomics">
        <title>Datura genome reveals duplications of psychoactive alkaloid biosynthetic genes and high mutation rate following tissue culture.</title>
        <authorList>
            <person name="Rajewski A."/>
            <person name="Carter-House D."/>
            <person name="Stajich J."/>
            <person name="Litt A."/>
        </authorList>
    </citation>
    <scope>NUCLEOTIDE SEQUENCE [LARGE SCALE GENOMIC DNA]</scope>
    <source>
        <strain evidence="2">AR-01</strain>
    </source>
</reference>
<name>A0ABS8Y9T4_DATST</name>
<accession>A0ABS8Y9T4</accession>
<keyword evidence="3" id="KW-1185">Reference proteome</keyword>
<gene>
    <name evidence="2" type="ORF">HAX54_015715</name>
</gene>